<keyword evidence="7 14" id="KW-1133">Transmembrane helix</keyword>
<evidence type="ECO:0000256" key="12">
    <source>
        <dbReference type="ARBA" id="ARBA00083066"/>
    </source>
</evidence>
<dbReference type="Gene3D" id="3.30.1680.10">
    <property type="entry name" value="ligand-binding face of the semaphorins, domain 2"/>
    <property type="match status" value="1"/>
</dbReference>
<evidence type="ECO:0000256" key="10">
    <source>
        <dbReference type="ARBA" id="ARBA00023180"/>
    </source>
</evidence>
<proteinExistence type="inferred from homology"/>
<dbReference type="EnsemblMetazoa" id="XM_024226931.1">
    <property type="protein sequence ID" value="XP_024082699.1"/>
    <property type="gene ID" value="LOC106665363"/>
</dbReference>
<feature type="domain" description="Sema" evidence="16">
    <location>
        <begin position="27"/>
        <end position="488"/>
    </location>
</feature>
<evidence type="ECO:0000256" key="15">
    <source>
        <dbReference type="SAM" id="SignalP"/>
    </source>
</evidence>
<evidence type="ECO:0000256" key="9">
    <source>
        <dbReference type="ARBA" id="ARBA00023157"/>
    </source>
</evidence>
<keyword evidence="3" id="KW-0217">Developmental protein</keyword>
<dbReference type="FunFam" id="3.30.1680.10:FF:000016">
    <property type="entry name" value="Putative Semaphorin-6B"/>
    <property type="match status" value="1"/>
</dbReference>
<dbReference type="GO" id="GO:0045499">
    <property type="term" value="F:chemorepellent activity"/>
    <property type="evidence" value="ECO:0007669"/>
    <property type="project" value="TreeGrafter"/>
</dbReference>
<keyword evidence="15" id="KW-0732">Signal</keyword>
<dbReference type="SUPFAM" id="SSF103575">
    <property type="entry name" value="Plexin repeat"/>
    <property type="match status" value="1"/>
</dbReference>
<keyword evidence="9" id="KW-1015">Disulfide bond</keyword>
<dbReference type="GO" id="GO:0030215">
    <property type="term" value="F:semaphorin receptor binding"/>
    <property type="evidence" value="ECO:0007669"/>
    <property type="project" value="InterPro"/>
</dbReference>
<dbReference type="InterPro" id="IPR036352">
    <property type="entry name" value="Semap_dom_sf"/>
</dbReference>
<dbReference type="EnsemblMetazoa" id="XM_014391734.2">
    <property type="protein sequence ID" value="XP_014247220.1"/>
    <property type="gene ID" value="LOC106665363"/>
</dbReference>
<dbReference type="RefSeq" id="XP_024082699.1">
    <property type="nucleotide sequence ID" value="XM_024226931.1"/>
</dbReference>
<dbReference type="GO" id="GO:0007411">
    <property type="term" value="P:axon guidance"/>
    <property type="evidence" value="ECO:0007669"/>
    <property type="project" value="TreeGrafter"/>
</dbReference>
<evidence type="ECO:0000256" key="3">
    <source>
        <dbReference type="ARBA" id="ARBA00022473"/>
    </source>
</evidence>
<evidence type="ECO:0000256" key="2">
    <source>
        <dbReference type="ARBA" id="ARBA00009492"/>
    </source>
</evidence>
<dbReference type="PANTHER" id="PTHR11036:SF131">
    <property type="entry name" value="MIP07328P"/>
    <property type="match status" value="1"/>
</dbReference>
<dbReference type="PANTHER" id="PTHR11036">
    <property type="entry name" value="SEMAPHORIN"/>
    <property type="match status" value="1"/>
</dbReference>
<dbReference type="InterPro" id="IPR015943">
    <property type="entry name" value="WD40/YVTN_repeat-like_dom_sf"/>
</dbReference>
<keyword evidence="6" id="KW-0524">Neurogenesis</keyword>
<evidence type="ECO:0000256" key="13">
    <source>
        <dbReference type="PROSITE-ProRule" id="PRU00352"/>
    </source>
</evidence>
<evidence type="ECO:0000256" key="7">
    <source>
        <dbReference type="ARBA" id="ARBA00022989"/>
    </source>
</evidence>
<dbReference type="InterPro" id="IPR002165">
    <property type="entry name" value="Plexin_repeat"/>
</dbReference>
<dbReference type="GeneID" id="106665363"/>
<evidence type="ECO:0000256" key="6">
    <source>
        <dbReference type="ARBA" id="ARBA00022902"/>
    </source>
</evidence>
<evidence type="ECO:0000256" key="8">
    <source>
        <dbReference type="ARBA" id="ARBA00023136"/>
    </source>
</evidence>
<accession>A0A8I6SK52</accession>
<dbReference type="InterPro" id="IPR027231">
    <property type="entry name" value="Semaphorin"/>
</dbReference>
<dbReference type="CDD" id="cd11237">
    <property type="entry name" value="Sema_1A"/>
    <property type="match status" value="1"/>
</dbReference>
<evidence type="ECO:0000259" key="16">
    <source>
        <dbReference type="PROSITE" id="PS51004"/>
    </source>
</evidence>
<comment type="similarity">
    <text evidence="2">Belongs to the semaphorin family.</text>
</comment>
<dbReference type="SUPFAM" id="SSF101912">
    <property type="entry name" value="Sema domain"/>
    <property type="match status" value="1"/>
</dbReference>
<evidence type="ECO:0000256" key="14">
    <source>
        <dbReference type="SAM" id="Phobius"/>
    </source>
</evidence>
<dbReference type="InterPro" id="IPR042068">
    <property type="entry name" value="SEM1A_sema_dom"/>
</dbReference>
<dbReference type="Pfam" id="PF01403">
    <property type="entry name" value="Sema"/>
    <property type="match status" value="1"/>
</dbReference>
<keyword evidence="8 14" id="KW-0472">Membrane</keyword>
<evidence type="ECO:0000313" key="17">
    <source>
        <dbReference type="EnsemblMetazoa" id="XP_024082699.1"/>
    </source>
</evidence>
<dbReference type="AlphaFoldDB" id="A0A8I6SK52"/>
<dbReference type="GO" id="GO:0005886">
    <property type="term" value="C:plasma membrane"/>
    <property type="evidence" value="ECO:0007669"/>
    <property type="project" value="TreeGrafter"/>
</dbReference>
<keyword evidence="4 14" id="KW-0812">Transmembrane</keyword>
<dbReference type="SMART" id="SM00630">
    <property type="entry name" value="Sema"/>
    <property type="match status" value="1"/>
</dbReference>
<dbReference type="RefSeq" id="XP_014247220.1">
    <property type="nucleotide sequence ID" value="XM_014391734.2"/>
</dbReference>
<feature type="chain" id="PRO_5035103597" description="Semaphorin-1A" evidence="15">
    <location>
        <begin position="20"/>
        <end position="699"/>
    </location>
</feature>
<evidence type="ECO:0000256" key="4">
    <source>
        <dbReference type="ARBA" id="ARBA00022692"/>
    </source>
</evidence>
<feature type="signal peptide" evidence="15">
    <location>
        <begin position="1"/>
        <end position="19"/>
    </location>
</feature>
<dbReference type="Proteomes" id="UP000494040">
    <property type="component" value="Unassembled WGS sequence"/>
</dbReference>
<reference evidence="17" key="1">
    <citation type="submission" date="2022-01" db="UniProtKB">
        <authorList>
            <consortium name="EnsemblMetazoa"/>
        </authorList>
    </citation>
    <scope>IDENTIFICATION</scope>
</reference>
<comment type="subcellular location">
    <subcellularLocation>
        <location evidence="1">Membrane</location>
    </subcellularLocation>
</comment>
<keyword evidence="18" id="KW-1185">Reference proteome</keyword>
<dbReference type="OMA" id="YEDYVFF"/>
<evidence type="ECO:0000256" key="5">
    <source>
        <dbReference type="ARBA" id="ARBA00022782"/>
    </source>
</evidence>
<protein>
    <recommendedName>
        <fullName evidence="11">Semaphorin-1A</fullName>
    </recommendedName>
    <alternativeName>
        <fullName evidence="12">Semaphorin-I</fullName>
    </alternativeName>
</protein>
<dbReference type="Gene3D" id="2.130.10.10">
    <property type="entry name" value="YVTN repeat-like/Quinoprotein amine dehydrogenase"/>
    <property type="match status" value="1"/>
</dbReference>
<feature type="transmembrane region" description="Helical" evidence="14">
    <location>
        <begin position="604"/>
        <end position="626"/>
    </location>
</feature>
<dbReference type="Pfam" id="PF01437">
    <property type="entry name" value="PSI"/>
    <property type="match status" value="1"/>
</dbReference>
<evidence type="ECO:0000256" key="1">
    <source>
        <dbReference type="ARBA" id="ARBA00004370"/>
    </source>
</evidence>
<dbReference type="KEGG" id="clec:106665363"/>
<organism evidence="17 18">
    <name type="scientific">Cimex lectularius</name>
    <name type="common">Bed bug</name>
    <name type="synonym">Acanthia lectularia</name>
    <dbReference type="NCBI Taxonomy" id="79782"/>
    <lineage>
        <taxon>Eukaryota</taxon>
        <taxon>Metazoa</taxon>
        <taxon>Ecdysozoa</taxon>
        <taxon>Arthropoda</taxon>
        <taxon>Hexapoda</taxon>
        <taxon>Insecta</taxon>
        <taxon>Pterygota</taxon>
        <taxon>Neoptera</taxon>
        <taxon>Paraneoptera</taxon>
        <taxon>Hemiptera</taxon>
        <taxon>Heteroptera</taxon>
        <taxon>Panheteroptera</taxon>
        <taxon>Cimicomorpha</taxon>
        <taxon>Cimicidae</taxon>
        <taxon>Cimex</taxon>
    </lineage>
</organism>
<sequence length="699" mass="78150">MAMNLMLACFCVCVPYVFSWVQNLDPRMYTTYNENQIHKFKGNDSFTDFFKLLETDYHSVLIGSRNAVYNISIENLLENTKQRIVWNPTGAHRELCYLKGKTEEDCQNYIRVGAKLDEDHFLICGTNAYKPLCRHYKLSENVMKVVNESEGHGWCPYDPNHNSTALYTDGHVYTATVVDFGGVESFIYRDPLSTERSDLKQLNDASFVSSMSYQDYVFFFFREAAVEYINCGKVIYSRVGRVCKKDKGAPHLFGNRWTSFTKARLNCSIPGDYPFYFNEIQSTSDIIEGVYGSKQVKLIYGVFTTPINSIGGSAICAFSVDSIMETFNGPFKEQESMNSNWLRVSPSRVPVPRPGQCVNDSRTLPDVSVNFVKTHPLMDQAVPSFAEPLLVRISLRNRFTAITVDPQVKTITGEPMDVLYIGTDDGKIIKAVNYIKKSKPEESKAFFTEEIQINGINSAIKSLSITRVPDKPPKLLIITNDVVHTIPLYRCTNINSCRECVAIQDPYCAWDSLSNSCVAHGEFAGNKKNFLQNIERGSHISCQPPGQVKTGIAASPAEKEVTEEGRNIDLFNCPKCSICNPSPCAGENGIGGQEKIVIYTADTLGMVVTTSVLATLVIGFVAGYFCSRHFRPDNAYTNMPLHQHNSNMNGEGASYLSPCVNNKSINLLVNVPPKNANDKIANTTSDNNKTLQKVKKTYI</sequence>
<keyword evidence="10" id="KW-0325">Glycoprotein</keyword>
<keyword evidence="5" id="KW-0221">Differentiation</keyword>
<dbReference type="PROSITE" id="PS51004">
    <property type="entry name" value="SEMA"/>
    <property type="match status" value="1"/>
</dbReference>
<evidence type="ECO:0000256" key="11">
    <source>
        <dbReference type="ARBA" id="ARBA00074143"/>
    </source>
</evidence>
<dbReference type="OrthoDB" id="9988752at2759"/>
<dbReference type="GO" id="GO:0030335">
    <property type="term" value="P:positive regulation of cell migration"/>
    <property type="evidence" value="ECO:0007669"/>
    <property type="project" value="TreeGrafter"/>
</dbReference>
<dbReference type="FunFam" id="2.130.10.10:FF:000346">
    <property type="entry name" value="Sema-1a, isoform D"/>
    <property type="match status" value="1"/>
</dbReference>
<dbReference type="InterPro" id="IPR016201">
    <property type="entry name" value="PSI"/>
</dbReference>
<evidence type="ECO:0000313" key="18">
    <source>
        <dbReference type="Proteomes" id="UP000494040"/>
    </source>
</evidence>
<dbReference type="InterPro" id="IPR001627">
    <property type="entry name" value="Semap_dom"/>
</dbReference>
<comment type="caution">
    <text evidence="13">Lacks conserved residue(s) required for the propagation of feature annotation.</text>
</comment>
<name>A0A8I6SK52_CIMLE</name>
<dbReference type="GO" id="GO:0071526">
    <property type="term" value="P:semaphorin-plexin signaling pathway"/>
    <property type="evidence" value="ECO:0007669"/>
    <property type="project" value="TreeGrafter"/>
</dbReference>
<dbReference type="SMART" id="SM00423">
    <property type="entry name" value="PSI"/>
    <property type="match status" value="1"/>
</dbReference>